<dbReference type="PROSITE" id="PS50045">
    <property type="entry name" value="SIGMA54_INTERACT_4"/>
    <property type="match status" value="1"/>
</dbReference>
<organism evidence="15 16">
    <name type="scientific">Roseicyclus marinus</name>
    <dbReference type="NCBI Taxonomy" id="2161673"/>
    <lineage>
        <taxon>Bacteria</taxon>
        <taxon>Pseudomonadati</taxon>
        <taxon>Pseudomonadota</taxon>
        <taxon>Alphaproteobacteria</taxon>
        <taxon>Rhodobacterales</taxon>
        <taxon>Roseobacteraceae</taxon>
        <taxon>Roseicyclus</taxon>
    </lineage>
</organism>
<evidence type="ECO:0000256" key="2">
    <source>
        <dbReference type="ARBA" id="ARBA00011135"/>
    </source>
</evidence>
<evidence type="ECO:0000259" key="12">
    <source>
        <dbReference type="PROSITE" id="PS50045"/>
    </source>
</evidence>
<evidence type="ECO:0000256" key="4">
    <source>
        <dbReference type="ARBA" id="ARBA00022741"/>
    </source>
</evidence>
<dbReference type="SMART" id="SM00382">
    <property type="entry name" value="AAA"/>
    <property type="match status" value="1"/>
</dbReference>
<dbReference type="PROSITE" id="PS00688">
    <property type="entry name" value="SIGMA54_INTERACT_3"/>
    <property type="match status" value="1"/>
</dbReference>
<evidence type="ECO:0000256" key="7">
    <source>
        <dbReference type="ARBA" id="ARBA00023015"/>
    </source>
</evidence>
<evidence type="ECO:0000256" key="3">
    <source>
        <dbReference type="ARBA" id="ARBA00015308"/>
    </source>
</evidence>
<feature type="coiled-coil region" evidence="11">
    <location>
        <begin position="272"/>
        <end position="303"/>
    </location>
</feature>
<evidence type="ECO:0000256" key="6">
    <source>
        <dbReference type="ARBA" id="ARBA00023012"/>
    </source>
</evidence>
<dbReference type="NCBIfam" id="TIGR00229">
    <property type="entry name" value="sensory_box"/>
    <property type="match status" value="1"/>
</dbReference>
<keyword evidence="11" id="KW-0175">Coiled coil</keyword>
<dbReference type="CDD" id="cd00130">
    <property type="entry name" value="PAS"/>
    <property type="match status" value="1"/>
</dbReference>
<evidence type="ECO:0000256" key="5">
    <source>
        <dbReference type="ARBA" id="ARBA00022840"/>
    </source>
</evidence>
<keyword evidence="6" id="KW-0902">Two-component regulatory system</keyword>
<feature type="domain" description="PAS" evidence="13">
    <location>
        <begin position="151"/>
        <end position="203"/>
    </location>
</feature>
<keyword evidence="8" id="KW-0238">DNA-binding</keyword>
<feature type="domain" description="PAC" evidence="14">
    <location>
        <begin position="229"/>
        <end position="281"/>
    </location>
</feature>
<keyword evidence="16" id="KW-1185">Reference proteome</keyword>
<dbReference type="Pfam" id="PF25601">
    <property type="entry name" value="AAA_lid_14"/>
    <property type="match status" value="1"/>
</dbReference>
<dbReference type="Proteomes" id="UP001337723">
    <property type="component" value="Chromosome"/>
</dbReference>
<dbReference type="Pfam" id="PF00989">
    <property type="entry name" value="PAS"/>
    <property type="match status" value="1"/>
</dbReference>
<comment type="function">
    <text evidence="1">Required for activation of most nif operons, which are directly involved in nitrogen fixation.</text>
</comment>
<evidence type="ECO:0000256" key="1">
    <source>
        <dbReference type="ARBA" id="ARBA00002167"/>
    </source>
</evidence>
<dbReference type="InterPro" id="IPR035965">
    <property type="entry name" value="PAS-like_dom_sf"/>
</dbReference>
<keyword evidence="5" id="KW-0067">ATP-binding</keyword>
<comment type="subunit">
    <text evidence="2">Interacts with sigma-54.</text>
</comment>
<dbReference type="Gene3D" id="3.30.450.20">
    <property type="entry name" value="PAS domain"/>
    <property type="match status" value="2"/>
</dbReference>
<evidence type="ECO:0000259" key="13">
    <source>
        <dbReference type="PROSITE" id="PS50112"/>
    </source>
</evidence>
<dbReference type="GO" id="GO:0005524">
    <property type="term" value="F:ATP binding"/>
    <property type="evidence" value="ECO:0007669"/>
    <property type="project" value="UniProtKB-KW"/>
</dbReference>
<sequence length="629" mass="70518">MQHYTSAMLDTPLTFDSLVATVPEAALVLDTATDRITTLNAAARRMLGAGAEPGAVFSAWLGPALPRFIVFIEEVDHRGEAWTRDADLLVDGHPLPCELRARRIRAADTHVFVMLLDLDELERRAQMVETVRLHRAGIEEWKRAHDFFAELEHQNQLILNAAGEGIYGVNAEGKTTFVNRAAQEMLGWTTEDLLGKPIHDMIHHHHIDGEIYHSHDCPIYRSFRFEQVNRIEDEVFWRKDGCPIRVEYVSTPIYDQQVLAGAVVIFRDITERKENEKRLHDALAEIASLRDRLEQENAYLQEAITTERAHHDIIGTSQAVRQLLMRVELVAGTDATVLISGEAGTGKALVAHAIHNASPRRRRPLIHVRCGSVAPGAMEAELFGQIRGAYPGALRDKPGKLELAHGGTLFLDDVEELPPEVQGQLLRALQEREVTRLGDTRGRSLDVRVIAASTKPLDREVAAGRLREDLNLWLNVFPVFCHPLREKREDIPALAAHLLGLAAKRMNRKPPVITQNVMERLMGYDWPGNVRELRNVIERAVIVSQGGKLIVDLGTPDTRSRQTNRTIRTEADLEADMRRALIDCLRETVGKVSGRAGAAELMGIPATTFYSRMRKFGITRADWDSDDTP</sequence>
<dbReference type="Gene3D" id="1.10.10.60">
    <property type="entry name" value="Homeodomain-like"/>
    <property type="match status" value="1"/>
</dbReference>
<dbReference type="AlphaFoldDB" id="A0AA48KJM8"/>
<keyword evidence="4" id="KW-0547">Nucleotide-binding</keyword>
<evidence type="ECO:0000259" key="14">
    <source>
        <dbReference type="PROSITE" id="PS50113"/>
    </source>
</evidence>
<dbReference type="PANTHER" id="PTHR32071">
    <property type="entry name" value="TRANSCRIPTIONAL REGULATORY PROTEIN"/>
    <property type="match status" value="1"/>
</dbReference>
<dbReference type="InterPro" id="IPR025944">
    <property type="entry name" value="Sigma_54_int_dom_CS"/>
</dbReference>
<dbReference type="InterPro" id="IPR002078">
    <property type="entry name" value="Sigma_54_int"/>
</dbReference>
<keyword evidence="10" id="KW-0804">Transcription</keyword>
<dbReference type="Gene3D" id="3.40.50.300">
    <property type="entry name" value="P-loop containing nucleotide triphosphate hydrolases"/>
    <property type="match status" value="1"/>
</dbReference>
<evidence type="ECO:0000313" key="16">
    <source>
        <dbReference type="Proteomes" id="UP001337723"/>
    </source>
</evidence>
<protein>
    <recommendedName>
        <fullName evidence="3">Nif-specific regulatory protein</fullName>
    </recommendedName>
</protein>
<keyword evidence="7" id="KW-0805">Transcription regulation</keyword>
<dbReference type="GO" id="GO:0006355">
    <property type="term" value="P:regulation of DNA-templated transcription"/>
    <property type="evidence" value="ECO:0007669"/>
    <property type="project" value="InterPro"/>
</dbReference>
<dbReference type="InterPro" id="IPR027417">
    <property type="entry name" value="P-loop_NTPase"/>
</dbReference>
<dbReference type="GO" id="GO:0003677">
    <property type="term" value="F:DNA binding"/>
    <property type="evidence" value="ECO:0007669"/>
    <property type="project" value="UniProtKB-KW"/>
</dbReference>
<evidence type="ECO:0000256" key="8">
    <source>
        <dbReference type="ARBA" id="ARBA00023125"/>
    </source>
</evidence>
<dbReference type="EMBL" id="AP027266">
    <property type="protein sequence ID" value="BDW84240.1"/>
    <property type="molecule type" value="Genomic_DNA"/>
</dbReference>
<evidence type="ECO:0000256" key="11">
    <source>
        <dbReference type="SAM" id="Coils"/>
    </source>
</evidence>
<dbReference type="InterPro" id="IPR003593">
    <property type="entry name" value="AAA+_ATPase"/>
</dbReference>
<reference evidence="15 16" key="1">
    <citation type="submission" date="2023-01" db="EMBL/GenBank/DDBJ databases">
        <title>Complete genome sequence of Roseicyclus marinus strain Dej080120_10.</title>
        <authorList>
            <person name="Ueki S."/>
            <person name="Maruyama F."/>
        </authorList>
    </citation>
    <scope>NUCLEOTIDE SEQUENCE [LARGE SCALE GENOMIC DNA]</scope>
    <source>
        <strain evidence="15 16">Dej080120_10</strain>
    </source>
</reference>
<dbReference type="CDD" id="cd00009">
    <property type="entry name" value="AAA"/>
    <property type="match status" value="1"/>
</dbReference>
<dbReference type="GO" id="GO:0000160">
    <property type="term" value="P:phosphorelay signal transduction system"/>
    <property type="evidence" value="ECO:0007669"/>
    <property type="project" value="UniProtKB-KW"/>
</dbReference>
<dbReference type="InterPro" id="IPR000700">
    <property type="entry name" value="PAS-assoc_C"/>
</dbReference>
<dbReference type="PANTHER" id="PTHR32071:SF117">
    <property type="entry name" value="PTS-DEPENDENT DIHYDROXYACETONE KINASE OPERON REGULATORY PROTEIN-RELATED"/>
    <property type="match status" value="1"/>
</dbReference>
<dbReference type="KEGG" id="rmai:MACH21_04170"/>
<dbReference type="SUPFAM" id="SSF55785">
    <property type="entry name" value="PYP-like sensor domain (PAS domain)"/>
    <property type="match status" value="2"/>
</dbReference>
<dbReference type="Pfam" id="PF00158">
    <property type="entry name" value="Sigma54_activat"/>
    <property type="match status" value="1"/>
</dbReference>
<keyword evidence="9" id="KW-0010">Activator</keyword>
<accession>A0AA48KJM8</accession>
<name>A0AA48KJM8_9RHOB</name>
<dbReference type="Gene3D" id="1.10.8.60">
    <property type="match status" value="1"/>
</dbReference>
<dbReference type="FunFam" id="3.40.50.300:FF:000006">
    <property type="entry name" value="DNA-binding transcriptional regulator NtrC"/>
    <property type="match status" value="1"/>
</dbReference>
<dbReference type="PROSITE" id="PS50113">
    <property type="entry name" value="PAC"/>
    <property type="match status" value="1"/>
</dbReference>
<dbReference type="SUPFAM" id="SSF52540">
    <property type="entry name" value="P-loop containing nucleoside triphosphate hydrolases"/>
    <property type="match status" value="1"/>
</dbReference>
<dbReference type="InterPro" id="IPR013767">
    <property type="entry name" value="PAS_fold"/>
</dbReference>
<dbReference type="InterPro" id="IPR058031">
    <property type="entry name" value="AAA_lid_NorR"/>
</dbReference>
<feature type="domain" description="Sigma-54 factor interaction" evidence="12">
    <location>
        <begin position="313"/>
        <end position="542"/>
    </location>
</feature>
<gene>
    <name evidence="15" type="ORF">MACH21_04170</name>
</gene>
<dbReference type="SMART" id="SM00091">
    <property type="entry name" value="PAS"/>
    <property type="match status" value="2"/>
</dbReference>
<dbReference type="Pfam" id="PF13188">
    <property type="entry name" value="PAS_8"/>
    <property type="match status" value="1"/>
</dbReference>
<evidence type="ECO:0000256" key="10">
    <source>
        <dbReference type="ARBA" id="ARBA00023163"/>
    </source>
</evidence>
<dbReference type="InterPro" id="IPR000014">
    <property type="entry name" value="PAS"/>
</dbReference>
<dbReference type="PROSITE" id="PS50112">
    <property type="entry name" value="PAS"/>
    <property type="match status" value="1"/>
</dbReference>
<evidence type="ECO:0000256" key="9">
    <source>
        <dbReference type="ARBA" id="ARBA00023159"/>
    </source>
</evidence>
<evidence type="ECO:0000313" key="15">
    <source>
        <dbReference type="EMBL" id="BDW84240.1"/>
    </source>
</evidence>
<proteinExistence type="predicted"/>